<evidence type="ECO:0000313" key="2">
    <source>
        <dbReference type="EMBL" id="KAG7353718.1"/>
    </source>
</evidence>
<dbReference type="Proteomes" id="UP000693970">
    <property type="component" value="Unassembled WGS sequence"/>
</dbReference>
<dbReference type="AlphaFoldDB" id="A0A9K3L2L8"/>
<evidence type="ECO:0000313" key="3">
    <source>
        <dbReference type="Proteomes" id="UP000693970"/>
    </source>
</evidence>
<feature type="compositionally biased region" description="Basic residues" evidence="1">
    <location>
        <begin position="83"/>
        <end position="102"/>
    </location>
</feature>
<name>A0A9K3L2L8_9STRA</name>
<evidence type="ECO:0000256" key="1">
    <source>
        <dbReference type="SAM" id="MobiDB-lite"/>
    </source>
</evidence>
<feature type="compositionally biased region" description="Basic and acidic residues" evidence="1">
    <location>
        <begin position="56"/>
        <end position="69"/>
    </location>
</feature>
<proteinExistence type="predicted"/>
<dbReference type="EMBL" id="JAGRRH010000016">
    <property type="protein sequence ID" value="KAG7353718.1"/>
    <property type="molecule type" value="Genomic_DNA"/>
</dbReference>
<organism evidence="2 3">
    <name type="scientific">Nitzschia inconspicua</name>
    <dbReference type="NCBI Taxonomy" id="303405"/>
    <lineage>
        <taxon>Eukaryota</taxon>
        <taxon>Sar</taxon>
        <taxon>Stramenopiles</taxon>
        <taxon>Ochrophyta</taxon>
        <taxon>Bacillariophyta</taxon>
        <taxon>Bacillariophyceae</taxon>
        <taxon>Bacillariophycidae</taxon>
        <taxon>Bacillariales</taxon>
        <taxon>Bacillariaceae</taxon>
        <taxon>Nitzschia</taxon>
    </lineage>
</organism>
<reference evidence="2" key="2">
    <citation type="submission" date="2021-04" db="EMBL/GenBank/DDBJ databases">
        <authorList>
            <person name="Podell S."/>
        </authorList>
    </citation>
    <scope>NUCLEOTIDE SEQUENCE</scope>
    <source>
        <strain evidence="2">Hildebrandi</strain>
    </source>
</reference>
<feature type="region of interest" description="Disordered" evidence="1">
    <location>
        <begin position="46"/>
        <end position="110"/>
    </location>
</feature>
<reference evidence="2" key="1">
    <citation type="journal article" date="2021" name="Sci. Rep.">
        <title>Diploid genomic architecture of Nitzschia inconspicua, an elite biomass production diatom.</title>
        <authorList>
            <person name="Oliver A."/>
            <person name="Podell S."/>
            <person name="Pinowska A."/>
            <person name="Traller J.C."/>
            <person name="Smith S.R."/>
            <person name="McClure R."/>
            <person name="Beliaev A."/>
            <person name="Bohutskyi P."/>
            <person name="Hill E.A."/>
            <person name="Rabines A."/>
            <person name="Zheng H."/>
            <person name="Allen L.Z."/>
            <person name="Kuo A."/>
            <person name="Grigoriev I.V."/>
            <person name="Allen A.E."/>
            <person name="Hazlebeck D."/>
            <person name="Allen E.E."/>
        </authorList>
    </citation>
    <scope>NUCLEOTIDE SEQUENCE</scope>
    <source>
        <strain evidence="2">Hildebrandi</strain>
    </source>
</reference>
<accession>A0A9K3L2L8</accession>
<comment type="caution">
    <text evidence="2">The sequence shown here is derived from an EMBL/GenBank/DDBJ whole genome shotgun (WGS) entry which is preliminary data.</text>
</comment>
<keyword evidence="3" id="KW-1185">Reference proteome</keyword>
<protein>
    <submittedName>
        <fullName evidence="2">Uncharacterized protein</fullName>
    </submittedName>
</protein>
<sequence length="122" mass="14376">MCQRRHGCTEEGCPATVRLCAQYAWCACGRKKLVVPRQSHAMRCGMNGRTLRLRQQNKESGDSSQENRRMQMQRNGESLRQMRVARKNPRPSRLVRPKMRSSKRTENNLMRTNWLRKTKKTN</sequence>
<gene>
    <name evidence="2" type="ORF">IV203_003073</name>
</gene>